<keyword evidence="6" id="KW-1185">Reference proteome</keyword>
<evidence type="ECO:0000256" key="2">
    <source>
        <dbReference type="SAM" id="Phobius"/>
    </source>
</evidence>
<dbReference type="Gene3D" id="2.20.230.10">
    <property type="entry name" value="Resuscitation-promoting factor rpfb"/>
    <property type="match status" value="1"/>
</dbReference>
<gene>
    <name evidence="5" type="ORF">H8709_04320</name>
</gene>
<dbReference type="EMBL" id="JACRTC010000002">
    <property type="protein sequence ID" value="MBC8570049.1"/>
    <property type="molecule type" value="Genomic_DNA"/>
</dbReference>
<evidence type="ECO:0000313" key="6">
    <source>
        <dbReference type="Proteomes" id="UP000660861"/>
    </source>
</evidence>
<dbReference type="PROSITE" id="PS51109">
    <property type="entry name" value="G5"/>
    <property type="match status" value="1"/>
</dbReference>
<dbReference type="Proteomes" id="UP000660861">
    <property type="component" value="Unassembled WGS sequence"/>
</dbReference>
<sequence length="516" mass="56610">MRDFFVGFKDNSKARAKRLWRNFTFPFKKVAASCVLIKNRVSGAYRNKGLIGAVGEFFYVLFGGIRANLHLIKGFLNYAAPICAAFLLVYTVSYFANLDYAISVEYQGVNMGYIENEDAFDQAEKMMQGRIVYEENQKPVNTTPSFTLEVVEPAQLLSVDKMCDNIIRASGSVINEATGLYIDNKFMGATKNGDELENVLDGMLAQYRTGSENEQVDFIRDVQVKQGLYPESSIVDLSSIETVLTSEVEGEKVYTVVSGDDPWGIAEKNDLSLTELTRMNPGIEDSLLIGQEVLISRSEPFLGVQVTRTETYTEDIPYQTEKTTDNRYYKGYSEVKTKGQNGVAEVTADITYVDGVETERVILASTTIKEPVTEKVVVGSASNLTSYGKSSGSAGISGFLWPAAGGYISCGYGGYAGHYAIDIAGTGNGPVYASMSGTVVYAKNQSSGYGRHILINHGNGVYTLYAHCNALYVTAGQRVNQGDVIGQVGQTGNAYGRHLHFEIRVNGRYMNPAQYF</sequence>
<feature type="transmembrane region" description="Helical" evidence="2">
    <location>
        <begin position="75"/>
        <end position="96"/>
    </location>
</feature>
<dbReference type="Gene3D" id="3.10.350.10">
    <property type="entry name" value="LysM domain"/>
    <property type="match status" value="1"/>
</dbReference>
<feature type="domain" description="LysM" evidence="4">
    <location>
        <begin position="252"/>
        <end position="295"/>
    </location>
</feature>
<dbReference type="CDD" id="cd12797">
    <property type="entry name" value="M23_peptidase"/>
    <property type="match status" value="1"/>
</dbReference>
<dbReference type="Pfam" id="PF01551">
    <property type="entry name" value="Peptidase_M23"/>
    <property type="match status" value="1"/>
</dbReference>
<dbReference type="InterPro" id="IPR050570">
    <property type="entry name" value="Cell_wall_metabolism_enzyme"/>
</dbReference>
<proteinExistence type="predicted"/>
<feature type="domain" description="G5" evidence="3">
    <location>
        <begin position="302"/>
        <end position="382"/>
    </location>
</feature>
<keyword evidence="2" id="KW-0812">Transmembrane</keyword>
<keyword evidence="2" id="KW-0472">Membrane</keyword>
<dbReference type="RefSeq" id="WP_262397144.1">
    <property type="nucleotide sequence ID" value="NZ_JACRTC010000002.1"/>
</dbReference>
<evidence type="ECO:0000313" key="5">
    <source>
        <dbReference type="EMBL" id="MBC8570049.1"/>
    </source>
</evidence>
<dbReference type="InterPro" id="IPR036779">
    <property type="entry name" value="LysM_dom_sf"/>
</dbReference>
<dbReference type="SMART" id="SM00257">
    <property type="entry name" value="LysM"/>
    <property type="match status" value="1"/>
</dbReference>
<dbReference type="PANTHER" id="PTHR21666:SF270">
    <property type="entry name" value="MUREIN HYDROLASE ACTIVATOR ENVC"/>
    <property type="match status" value="1"/>
</dbReference>
<dbReference type="PANTHER" id="PTHR21666">
    <property type="entry name" value="PEPTIDASE-RELATED"/>
    <property type="match status" value="1"/>
</dbReference>
<dbReference type="Pfam" id="PF01476">
    <property type="entry name" value="LysM"/>
    <property type="match status" value="1"/>
</dbReference>
<evidence type="ECO:0000259" key="3">
    <source>
        <dbReference type="PROSITE" id="PS51109"/>
    </source>
</evidence>
<dbReference type="InterPro" id="IPR011055">
    <property type="entry name" value="Dup_hybrid_motif"/>
</dbReference>
<dbReference type="PROSITE" id="PS51782">
    <property type="entry name" value="LYSM"/>
    <property type="match status" value="1"/>
</dbReference>
<protein>
    <submittedName>
        <fullName evidence="5">Peptidoglycan DD-metalloendopeptidase family protein</fullName>
    </submittedName>
</protein>
<dbReference type="InterPro" id="IPR016047">
    <property type="entry name" value="M23ase_b-sheet_dom"/>
</dbReference>
<dbReference type="GO" id="GO:0004222">
    <property type="term" value="F:metalloendopeptidase activity"/>
    <property type="evidence" value="ECO:0007669"/>
    <property type="project" value="TreeGrafter"/>
</dbReference>
<dbReference type="AlphaFoldDB" id="A0A926ECU7"/>
<comment type="caution">
    <text evidence="5">The sequence shown here is derived from an EMBL/GenBank/DDBJ whole genome shotgun (WGS) entry which is preliminary data.</text>
</comment>
<name>A0A926ECU7_9FIRM</name>
<evidence type="ECO:0000256" key="1">
    <source>
        <dbReference type="ARBA" id="ARBA00022729"/>
    </source>
</evidence>
<dbReference type="InterPro" id="IPR011098">
    <property type="entry name" value="G5_dom"/>
</dbReference>
<organism evidence="5 6">
    <name type="scientific">Zongyangia hominis</name>
    <dbReference type="NCBI Taxonomy" id="2763677"/>
    <lineage>
        <taxon>Bacteria</taxon>
        <taxon>Bacillati</taxon>
        <taxon>Bacillota</taxon>
        <taxon>Clostridia</taxon>
        <taxon>Eubacteriales</taxon>
        <taxon>Oscillospiraceae</taxon>
        <taxon>Zongyangia</taxon>
    </lineage>
</organism>
<reference evidence="5" key="1">
    <citation type="submission" date="2020-08" db="EMBL/GenBank/DDBJ databases">
        <title>Genome public.</title>
        <authorList>
            <person name="Liu C."/>
            <person name="Sun Q."/>
        </authorList>
    </citation>
    <scope>NUCLEOTIDE SEQUENCE</scope>
    <source>
        <strain evidence="5">NSJ-54</strain>
    </source>
</reference>
<evidence type="ECO:0000259" key="4">
    <source>
        <dbReference type="PROSITE" id="PS51782"/>
    </source>
</evidence>
<dbReference type="SUPFAM" id="SSF54106">
    <property type="entry name" value="LysM domain"/>
    <property type="match status" value="1"/>
</dbReference>
<dbReference type="Pfam" id="PF07501">
    <property type="entry name" value="G5"/>
    <property type="match status" value="1"/>
</dbReference>
<keyword evidence="1" id="KW-0732">Signal</keyword>
<dbReference type="SMART" id="SM01208">
    <property type="entry name" value="G5"/>
    <property type="match status" value="1"/>
</dbReference>
<accession>A0A926ECU7</accession>
<dbReference type="SUPFAM" id="SSF51261">
    <property type="entry name" value="Duplicated hybrid motif"/>
    <property type="match status" value="1"/>
</dbReference>
<dbReference type="CDD" id="cd00118">
    <property type="entry name" value="LysM"/>
    <property type="match status" value="1"/>
</dbReference>
<keyword evidence="2" id="KW-1133">Transmembrane helix</keyword>
<dbReference type="InterPro" id="IPR018392">
    <property type="entry name" value="LysM"/>
</dbReference>
<dbReference type="Gene3D" id="2.70.70.10">
    <property type="entry name" value="Glucose Permease (Domain IIA)"/>
    <property type="match status" value="1"/>
</dbReference>